<protein>
    <submittedName>
        <fullName evidence="3">Uncharacterized protein</fullName>
    </submittedName>
</protein>
<evidence type="ECO:0000313" key="3">
    <source>
        <dbReference type="EMBL" id="KAK8398341.1"/>
    </source>
</evidence>
<feature type="compositionally biased region" description="Basic and acidic residues" evidence="1">
    <location>
        <begin position="154"/>
        <end position="170"/>
    </location>
</feature>
<keyword evidence="4" id="KW-1185">Reference proteome</keyword>
<accession>A0AAW0UEV4</accession>
<feature type="compositionally biased region" description="Basic and acidic residues" evidence="1">
    <location>
        <begin position="197"/>
        <end position="207"/>
    </location>
</feature>
<evidence type="ECO:0000256" key="1">
    <source>
        <dbReference type="SAM" id="MobiDB-lite"/>
    </source>
</evidence>
<reference evidence="3 4" key="1">
    <citation type="submission" date="2023-03" db="EMBL/GenBank/DDBJ databases">
        <title>High-quality genome of Scylla paramamosain provides insights in environmental adaptation.</title>
        <authorList>
            <person name="Zhang L."/>
        </authorList>
    </citation>
    <scope>NUCLEOTIDE SEQUENCE [LARGE SCALE GENOMIC DNA]</scope>
    <source>
        <strain evidence="3">LZ_2023a</strain>
        <tissue evidence="3">Muscle</tissue>
    </source>
</reference>
<gene>
    <name evidence="3" type="ORF">O3P69_003906</name>
</gene>
<name>A0AAW0UEV4_SCYPA</name>
<feature type="chain" id="PRO_5043754714" evidence="2">
    <location>
        <begin position="36"/>
        <end position="207"/>
    </location>
</feature>
<organism evidence="3 4">
    <name type="scientific">Scylla paramamosain</name>
    <name type="common">Mud crab</name>
    <dbReference type="NCBI Taxonomy" id="85552"/>
    <lineage>
        <taxon>Eukaryota</taxon>
        <taxon>Metazoa</taxon>
        <taxon>Ecdysozoa</taxon>
        <taxon>Arthropoda</taxon>
        <taxon>Crustacea</taxon>
        <taxon>Multicrustacea</taxon>
        <taxon>Malacostraca</taxon>
        <taxon>Eumalacostraca</taxon>
        <taxon>Eucarida</taxon>
        <taxon>Decapoda</taxon>
        <taxon>Pleocyemata</taxon>
        <taxon>Brachyura</taxon>
        <taxon>Eubrachyura</taxon>
        <taxon>Portunoidea</taxon>
        <taxon>Portunidae</taxon>
        <taxon>Portuninae</taxon>
        <taxon>Scylla</taxon>
    </lineage>
</organism>
<proteinExistence type="predicted"/>
<evidence type="ECO:0000256" key="2">
    <source>
        <dbReference type="SAM" id="SignalP"/>
    </source>
</evidence>
<dbReference type="Proteomes" id="UP001487740">
    <property type="component" value="Unassembled WGS sequence"/>
</dbReference>
<comment type="caution">
    <text evidence="3">The sequence shown here is derived from an EMBL/GenBank/DDBJ whole genome shotgun (WGS) entry which is preliminary data.</text>
</comment>
<feature type="compositionally biased region" description="Basic and acidic residues" evidence="1">
    <location>
        <begin position="178"/>
        <end position="190"/>
    </location>
</feature>
<dbReference type="AlphaFoldDB" id="A0AAW0UEV4"/>
<feature type="signal peptide" evidence="2">
    <location>
        <begin position="1"/>
        <end position="35"/>
    </location>
</feature>
<keyword evidence="2" id="KW-0732">Signal</keyword>
<evidence type="ECO:0000313" key="4">
    <source>
        <dbReference type="Proteomes" id="UP001487740"/>
    </source>
</evidence>
<dbReference type="EMBL" id="JARAKH010000012">
    <property type="protein sequence ID" value="KAK8398341.1"/>
    <property type="molecule type" value="Genomic_DNA"/>
</dbReference>
<sequence length="207" mass="23264">MGRHHQPPATMPAATHLWLLLLLLLLQTRLGNVMAQNSNSGTSELHVVALVGQEGATARHFLHSACRLGFRSMKVVGGWDKCTRNECDALDQMAQHLRTLPHDDLVIVSNLGDEYVYLVGKYEDARRKVAEADGLLVALQDGEQGEGGTQRNHQGQDTHKTLKERLEEKHSSRKWKQKNQEELETNREENQTSNHAGETKDETKTQT</sequence>
<feature type="region of interest" description="Disordered" evidence="1">
    <location>
        <begin position="142"/>
        <end position="207"/>
    </location>
</feature>